<keyword evidence="6" id="KW-0472">Membrane</keyword>
<name>A0A553PG23_TIGCA</name>
<evidence type="ECO:0000256" key="6">
    <source>
        <dbReference type="SAM" id="Phobius"/>
    </source>
</evidence>
<keyword evidence="2" id="KW-0677">Repeat</keyword>
<dbReference type="PROSITE" id="PS50923">
    <property type="entry name" value="SUSHI"/>
    <property type="match status" value="3"/>
</dbReference>
<dbReference type="SMART" id="SM00223">
    <property type="entry name" value="APPLE"/>
    <property type="match status" value="1"/>
</dbReference>
<dbReference type="Gene3D" id="2.10.70.10">
    <property type="entry name" value="Complement Module, domain 1"/>
    <property type="match status" value="3"/>
</dbReference>
<feature type="domain" description="Fibrinogen C-terminal" evidence="8">
    <location>
        <begin position="751"/>
        <end position="983"/>
    </location>
</feature>
<dbReference type="PANTHER" id="PTHR19325">
    <property type="entry name" value="COMPLEMENT COMPONENT-RELATED SUSHI DOMAIN-CONTAINING"/>
    <property type="match status" value="1"/>
</dbReference>
<evidence type="ECO:0000256" key="3">
    <source>
        <dbReference type="ARBA" id="ARBA00023157"/>
    </source>
</evidence>
<dbReference type="InterPro" id="IPR035976">
    <property type="entry name" value="Sushi/SCR/CCP_sf"/>
</dbReference>
<sequence length="1779" mass="200416">MYNFFKSLKSFHCCVFFDHEKGAIFIGIFYILVAFATSAWQVYEFSIPLVYWQVLSLVKNLGLIMGVVRKKIEYFLPWLVVMVAVILIGPVVIIFKFLEYQDTREDLLGPVILGVGMSFYTCNENFKFSDNSRSKTIICQNDGTWTQLDGKCIATHCAQALVDKTAEGFQIFDDKEIPQSDYGNHKTEVKENIEYHCEPPKVLSTDPTKNQLAVQCLENGTYAYPLIWPQCVIPVECEPPSDSHVENGHLQPLSKNIFGKDEKVQYECDQFFEFANGQQFEERSCYDVNLWTDITEACVPTHCVGGVPSVPSASGKYEFIANKNTYSSANTMDNVGIPIGESLTFQCADGGFFEDQKKALNKSFSVPCLPGGVYPAITEFPLCTTQKKCVDPYLPVVPNLVVSIVSSALSNGTFIYKDRIRYECSPKEFALRRAGDNQDIPRGTLTTVCLFNRLWASPASDFKCERIGCDFPPTPDPSHDLELVPPNGPILFGQSATYQCRKAGLLANEQRSWTFNLPCEESIGNYSNTIPFPDCMRTTSCEAPVPDETTDGGCFWRGYRVTGSSDLPQSSTNPGGCLRLCQNDPNCHFFSFSLMEDQCFRPSGQLKLERDPKSAIGLPLCGRYVNSSTFIITANPSDNSVNGVPFDFLMDGSLESSITLTGQEIHIDMAENHYVDGVTILFKSGSSGFSLQYKSSSDEGSFRELAIKETRVSDLAITWIFKHPHSVRQLQIQSELSTNEIIEVIPHFSDLDLIPNVKDCSEMYRLGFHHSGSFLIDPSGERSPSKAVRVWCELGWTSILLRGKNGLTTDQKHYFDGTNDMREYQAIASDNNNESNEYWIGLENLYNIVGGTDHELIVNLWDLDGKWSQAHYQTFSIADSSLDYQLTLKDFQNSTGLSEAGDAFSDQNGSNFSLKANSPCNEKHMASGWLKEMSDLDGTCTRANIFGRNDQTSDFFEQQVFWRTFRGLGRYIPQVDMRLRPKNFKVTNVISGLKKVTPYLIFANGTERGKEMVLPTHLGVKLSLPKRDEAQGSDTWIISTTNFCEAPVAQPVIPGGSTWDGDVRLNRPGVAYFGECLGRFSTPKLIIPHSCPVIEIRADKLRFNEGSGLFRADLNVIVNSPWPGPLTLNLTTVQDVTSETVVTMDPSRKNQFAWNLGDEPVVRNPHKITLDFQTDQEEMLCIVDVSCTETNANFLWMPKSQSSGDFMPEASVQMFDAQVEYECGLARKFQWSNGSLTQILTRTCQFNGDWDNDMAPCVWVACINPPQPPMGHHIVSLYENGTTVTFNDSVVYVCEDGYFFEEDKYLKNFTIQCLSNGSWNAPTVWKKCFQPSERICPNPGMPSEHHVYNWNTSLGQPAQYGMLLEYSCKIARKLERTHANGTKTLYDTQEFNCEWNQEWSPKAEIDPCTWHQCINPPIPHGHHRLKSDWNNVPYEFGQSAIYSCETAGLWFETDRDLEILPVECLTNGTFKVPNPWPYCVANTYCLTPPGIPRGGSRIWNGNMSYGTEVEYMCGKNAQFLNQETGELYDYSKITCQWNRTWDLDNVDRCIWSACNLVPAPNPDSLLIYAPEPDTSWVVETPYSAYEPLVPAKVLVPSTFGDKTILLAEGFILGGDDFSAQPELTLVDAFKRNVLHFSLDPNYSQMTDKSLKVESSFDFGRTFSITVKYAPYEFQFEINIDGEAVEPIKIPETTPEFVFDHVQVEGDAELTFLGFIEPHQSPSVPIGTVITYKCPKDFVFDHDWLHRPEIRLKCLDDGQFVPPDIWPTCVYRMQMNGSHV</sequence>
<gene>
    <name evidence="9" type="ORF">TCAL_10516</name>
</gene>
<reference evidence="9 10" key="1">
    <citation type="journal article" date="2018" name="Nat. Ecol. Evol.">
        <title>Genomic signatures of mitonuclear coevolution across populations of Tigriopus californicus.</title>
        <authorList>
            <person name="Barreto F.S."/>
            <person name="Watson E.T."/>
            <person name="Lima T.G."/>
            <person name="Willett C.S."/>
            <person name="Edmands S."/>
            <person name="Li W."/>
            <person name="Burton R.S."/>
        </authorList>
    </citation>
    <scope>NUCLEOTIDE SEQUENCE [LARGE SCALE GENOMIC DNA]</scope>
    <source>
        <strain evidence="9 10">San Diego</strain>
    </source>
</reference>
<dbReference type="Gene3D" id="3.90.215.10">
    <property type="entry name" value="Gamma Fibrinogen, chain A, domain 1"/>
    <property type="match status" value="1"/>
</dbReference>
<dbReference type="SUPFAM" id="SSF57535">
    <property type="entry name" value="Complement control module/SCR domain"/>
    <property type="match status" value="4"/>
</dbReference>
<dbReference type="Proteomes" id="UP000318571">
    <property type="component" value="Chromosome 5"/>
</dbReference>
<accession>A0A553PG23</accession>
<dbReference type="Pfam" id="PF00084">
    <property type="entry name" value="Sushi"/>
    <property type="match status" value="2"/>
</dbReference>
<dbReference type="CDD" id="cd00033">
    <property type="entry name" value="CCP"/>
    <property type="match status" value="1"/>
</dbReference>
<dbReference type="SMART" id="SM00186">
    <property type="entry name" value="FBG"/>
    <property type="match status" value="1"/>
</dbReference>
<keyword evidence="1 5" id="KW-0768">Sushi</keyword>
<dbReference type="InterPro" id="IPR050350">
    <property type="entry name" value="Compl-Cell_Adhes-Reg"/>
</dbReference>
<evidence type="ECO:0000313" key="9">
    <source>
        <dbReference type="EMBL" id="TRY76630.1"/>
    </source>
</evidence>
<organism evidence="9 10">
    <name type="scientific">Tigriopus californicus</name>
    <name type="common">Marine copepod</name>
    <dbReference type="NCBI Taxonomy" id="6832"/>
    <lineage>
        <taxon>Eukaryota</taxon>
        <taxon>Metazoa</taxon>
        <taxon>Ecdysozoa</taxon>
        <taxon>Arthropoda</taxon>
        <taxon>Crustacea</taxon>
        <taxon>Multicrustacea</taxon>
        <taxon>Hexanauplia</taxon>
        <taxon>Copepoda</taxon>
        <taxon>Harpacticoida</taxon>
        <taxon>Harpacticidae</taxon>
        <taxon>Tigriopus</taxon>
    </lineage>
</organism>
<dbReference type="GO" id="GO:0006508">
    <property type="term" value="P:proteolysis"/>
    <property type="evidence" value="ECO:0007669"/>
    <property type="project" value="InterPro"/>
</dbReference>
<evidence type="ECO:0008006" key="11">
    <source>
        <dbReference type="Google" id="ProtNLM"/>
    </source>
</evidence>
<keyword evidence="4" id="KW-0325">Glycoprotein</keyword>
<keyword evidence="10" id="KW-1185">Reference proteome</keyword>
<evidence type="ECO:0000256" key="1">
    <source>
        <dbReference type="ARBA" id="ARBA00022659"/>
    </source>
</evidence>
<comment type="caution">
    <text evidence="5">Lacks conserved residue(s) required for the propagation of feature annotation.</text>
</comment>
<keyword evidence="6" id="KW-0812">Transmembrane</keyword>
<dbReference type="STRING" id="6832.A0A553PG23"/>
<evidence type="ECO:0000256" key="4">
    <source>
        <dbReference type="ARBA" id="ARBA00023180"/>
    </source>
</evidence>
<keyword evidence="6" id="KW-1133">Transmembrane helix</keyword>
<dbReference type="InterPro" id="IPR002181">
    <property type="entry name" value="Fibrinogen_a/b/g_C_dom"/>
</dbReference>
<dbReference type="PROSITE" id="PS51406">
    <property type="entry name" value="FIBRINOGEN_C_2"/>
    <property type="match status" value="1"/>
</dbReference>
<dbReference type="PANTHER" id="PTHR19325:SF575">
    <property type="entry name" value="LOCOMOTION-RELATED PROTEIN HIKARU GENKI"/>
    <property type="match status" value="1"/>
</dbReference>
<feature type="transmembrane region" description="Helical" evidence="6">
    <location>
        <begin position="49"/>
        <end position="68"/>
    </location>
</feature>
<dbReference type="InterPro" id="IPR000177">
    <property type="entry name" value="Apple"/>
</dbReference>
<dbReference type="InterPro" id="IPR000436">
    <property type="entry name" value="Sushi_SCR_CCP_dom"/>
</dbReference>
<dbReference type="Gene3D" id="3.50.4.10">
    <property type="entry name" value="Hepatocyte Growth Factor"/>
    <property type="match status" value="1"/>
</dbReference>
<proteinExistence type="predicted"/>
<evidence type="ECO:0000259" key="7">
    <source>
        <dbReference type="PROSITE" id="PS50923"/>
    </source>
</evidence>
<dbReference type="EMBL" id="VCGU01000004">
    <property type="protein sequence ID" value="TRY76630.1"/>
    <property type="molecule type" value="Genomic_DNA"/>
</dbReference>
<feature type="domain" description="Sushi" evidence="7">
    <location>
        <begin position="235"/>
        <end position="300"/>
    </location>
</feature>
<feature type="domain" description="Sushi" evidence="7">
    <location>
        <begin position="387"/>
        <end position="466"/>
    </location>
</feature>
<dbReference type="SMART" id="SM00032">
    <property type="entry name" value="CCP"/>
    <property type="match status" value="7"/>
</dbReference>
<dbReference type="Pfam" id="PF00147">
    <property type="entry name" value="Fibrinogen_C"/>
    <property type="match status" value="1"/>
</dbReference>
<evidence type="ECO:0000313" key="10">
    <source>
        <dbReference type="Proteomes" id="UP000318571"/>
    </source>
</evidence>
<feature type="transmembrane region" description="Helical" evidence="6">
    <location>
        <begin position="21"/>
        <end position="43"/>
    </location>
</feature>
<evidence type="ECO:0000256" key="5">
    <source>
        <dbReference type="PROSITE-ProRule" id="PRU00302"/>
    </source>
</evidence>
<evidence type="ECO:0000259" key="8">
    <source>
        <dbReference type="PROSITE" id="PS51406"/>
    </source>
</evidence>
<dbReference type="SUPFAM" id="SSF56496">
    <property type="entry name" value="Fibrinogen C-terminal domain-like"/>
    <property type="match status" value="1"/>
</dbReference>
<evidence type="ECO:0000256" key="2">
    <source>
        <dbReference type="ARBA" id="ARBA00022737"/>
    </source>
</evidence>
<comment type="caution">
    <text evidence="9">The sequence shown here is derived from an EMBL/GenBank/DDBJ whole genome shotgun (WGS) entry which is preliminary data.</text>
</comment>
<protein>
    <recommendedName>
        <fullName evidence="11">Sushi domain-containing protein</fullName>
    </recommendedName>
</protein>
<keyword evidence="3" id="KW-1015">Disulfide bond</keyword>
<dbReference type="InterPro" id="IPR014716">
    <property type="entry name" value="Fibrinogen_a/b/g_C_1"/>
</dbReference>
<feature type="transmembrane region" description="Helical" evidence="6">
    <location>
        <begin position="75"/>
        <end position="98"/>
    </location>
</feature>
<dbReference type="GO" id="GO:0005576">
    <property type="term" value="C:extracellular region"/>
    <property type="evidence" value="ECO:0007669"/>
    <property type="project" value="InterPro"/>
</dbReference>
<feature type="domain" description="Sushi" evidence="7">
    <location>
        <begin position="1260"/>
        <end position="1330"/>
    </location>
</feature>
<dbReference type="InterPro" id="IPR036056">
    <property type="entry name" value="Fibrinogen-like_C"/>
</dbReference>